<dbReference type="AlphaFoldDB" id="A0A8H3TYE7"/>
<accession>A0A8H3TYE7</accession>
<evidence type="ECO:0000313" key="2">
    <source>
        <dbReference type="EMBL" id="GHJ89407.1"/>
    </source>
</evidence>
<dbReference type="OrthoDB" id="2591743at2759"/>
<evidence type="ECO:0000256" key="1">
    <source>
        <dbReference type="SAM" id="MobiDB-lite"/>
    </source>
</evidence>
<feature type="region of interest" description="Disordered" evidence="1">
    <location>
        <begin position="436"/>
        <end position="528"/>
    </location>
</feature>
<dbReference type="EMBL" id="BLZA01000043">
    <property type="protein sequence ID" value="GHJ89407.1"/>
    <property type="molecule type" value="Genomic_DNA"/>
</dbReference>
<reference evidence="2" key="1">
    <citation type="submission" date="2020-07" db="EMBL/GenBank/DDBJ databases">
        <title>Draft Genome Sequence of a Deep-Sea Yeast, Naganishia (Cryptococcus) liquefaciens strain N6.</title>
        <authorList>
            <person name="Han Y.W."/>
            <person name="Kajitani R."/>
            <person name="Morimoto H."/>
            <person name="Parhat M."/>
            <person name="Tsubouchi H."/>
            <person name="Bakenova O."/>
            <person name="Ogata M."/>
            <person name="Argunhan B."/>
            <person name="Aoki R."/>
            <person name="Kajiwara S."/>
            <person name="Itoh T."/>
            <person name="Iwasaki H."/>
        </authorList>
    </citation>
    <scope>NUCLEOTIDE SEQUENCE</scope>
    <source>
        <strain evidence="2">N6</strain>
    </source>
</reference>
<dbReference type="Proteomes" id="UP000620104">
    <property type="component" value="Unassembled WGS sequence"/>
</dbReference>
<feature type="compositionally biased region" description="Polar residues" evidence="1">
    <location>
        <begin position="509"/>
        <end position="528"/>
    </location>
</feature>
<name>A0A8H3TYE7_9TREE</name>
<proteinExistence type="predicted"/>
<feature type="compositionally biased region" description="Basic and acidic residues" evidence="1">
    <location>
        <begin position="466"/>
        <end position="475"/>
    </location>
</feature>
<evidence type="ECO:0000313" key="3">
    <source>
        <dbReference type="Proteomes" id="UP000620104"/>
    </source>
</evidence>
<sequence length="551" mass="62281">MSLYKGEIHGFYAFQKRIQKPSFNCAQTVKWLLTKPGVVRQMYITHLIFLYSHFSTSRRAEPQDGRLDTRESSIRQALYNLRQVIHGIAHNDGPEPRAEKHFKVKLSIWQEHLLRHFEILAPFPEGTETEEEALTFMWGETWKEKLHLQPDCNFVKLGAPAEYAYEFGYSFPQIVRLCHSVQDSQDDAEPITTLTVNALCKDFEYVWNSILKRCNTDDPQRPRQVKIKTESMPFTPKNRFPEFLTDMKFPRLTASGRFPASQLGESTEEYERSFALLQPFDNSGAGAKSAQEADSKGRSLTEVLRKREIVLMNVIRPQVTSDASKPMSESPQQSIYGYNRTDSDNGRLGPGWDVKVEDVPRASQREDYQDFFVSESERDTVSLGPSRSPTPPYVAFENQCGCPSHPDQSERKSQADAIDVQVEHTSASVQTDLSRFGFHRLPRETSRNTAPPSTASELDVPRLASRIKEFRRVDGDANDSAGGVESGGARKRSADEAGLEMDTRELDNGLSTKQKTSDDTSCNWHSSGSARDHKLIAWTSGVSRGSAKPLR</sequence>
<gene>
    <name evidence="2" type="ORF">NliqN6_5809</name>
</gene>
<protein>
    <submittedName>
        <fullName evidence="2">Uncharacterized protein</fullName>
    </submittedName>
</protein>
<keyword evidence="3" id="KW-1185">Reference proteome</keyword>
<feature type="compositionally biased region" description="Polar residues" evidence="1">
    <location>
        <begin position="447"/>
        <end position="456"/>
    </location>
</feature>
<feature type="compositionally biased region" description="Polar residues" evidence="1">
    <location>
        <begin position="320"/>
        <end position="336"/>
    </location>
</feature>
<comment type="caution">
    <text evidence="2">The sequence shown here is derived from an EMBL/GenBank/DDBJ whole genome shotgun (WGS) entry which is preliminary data.</text>
</comment>
<feature type="region of interest" description="Disordered" evidence="1">
    <location>
        <begin position="320"/>
        <end position="349"/>
    </location>
</feature>
<organism evidence="2 3">
    <name type="scientific">Naganishia liquefaciens</name>
    <dbReference type="NCBI Taxonomy" id="104408"/>
    <lineage>
        <taxon>Eukaryota</taxon>
        <taxon>Fungi</taxon>
        <taxon>Dikarya</taxon>
        <taxon>Basidiomycota</taxon>
        <taxon>Agaricomycotina</taxon>
        <taxon>Tremellomycetes</taxon>
        <taxon>Filobasidiales</taxon>
        <taxon>Filobasidiaceae</taxon>
        <taxon>Naganishia</taxon>
    </lineage>
</organism>